<reference evidence="6" key="1">
    <citation type="journal article" date="2019" name="Int. J. Syst. Evol. Microbiol.">
        <title>The Global Catalogue of Microorganisms (GCM) 10K type strain sequencing project: providing services to taxonomists for standard genome sequencing and annotation.</title>
        <authorList>
            <consortium name="The Broad Institute Genomics Platform"/>
            <consortium name="The Broad Institute Genome Sequencing Center for Infectious Disease"/>
            <person name="Wu L."/>
            <person name="Ma J."/>
        </authorList>
    </citation>
    <scope>NUCLEOTIDE SEQUENCE [LARGE SCALE GENOMIC DNA]</scope>
    <source>
        <strain evidence="6">JCM 18715</strain>
    </source>
</reference>
<evidence type="ECO:0000256" key="2">
    <source>
        <dbReference type="RuleBase" id="RU361173"/>
    </source>
</evidence>
<keyword evidence="2" id="KW-0964">Secreted</keyword>
<keyword evidence="2" id="KW-0119">Carbohydrate metabolism</keyword>
<keyword evidence="1 2" id="KW-0456">Lyase</keyword>
<dbReference type="SMART" id="SM00656">
    <property type="entry name" value="Amb_all"/>
    <property type="match status" value="1"/>
</dbReference>
<feature type="signal peptide" evidence="3">
    <location>
        <begin position="1"/>
        <end position="37"/>
    </location>
</feature>
<keyword evidence="2" id="KW-0624">Polysaccharide degradation</keyword>
<dbReference type="InterPro" id="IPR002022">
    <property type="entry name" value="Pec_lyase"/>
</dbReference>
<evidence type="ECO:0000256" key="1">
    <source>
        <dbReference type="ARBA" id="ARBA00023239"/>
    </source>
</evidence>
<evidence type="ECO:0000259" key="4">
    <source>
        <dbReference type="SMART" id="SM00656"/>
    </source>
</evidence>
<dbReference type="Proteomes" id="UP001500547">
    <property type="component" value="Unassembled WGS sequence"/>
</dbReference>
<evidence type="ECO:0000313" key="5">
    <source>
        <dbReference type="EMBL" id="GAA5163979.1"/>
    </source>
</evidence>
<keyword evidence="6" id="KW-1185">Reference proteome</keyword>
<evidence type="ECO:0000313" key="6">
    <source>
        <dbReference type="Proteomes" id="UP001500547"/>
    </source>
</evidence>
<comment type="caution">
    <text evidence="5">The sequence shown here is derived from an EMBL/GenBank/DDBJ whole genome shotgun (WGS) entry which is preliminary data.</text>
</comment>
<feature type="domain" description="Pectate lyase" evidence="4">
    <location>
        <begin position="50"/>
        <end position="289"/>
    </location>
</feature>
<sequence length="363" mass="38097">MLGNQSKSNNMETKMKAIHLKSTIALACMLAASHVAAAPVGYGAGTTGGGSSAAKTVSTLSAMQAAIDAYDGSSGLVLNYTGKFNFATITDVCAQWKKAAQTLEIKNKSNITIKGASGSSANFGIHIAGAASNIIVQNMTIGLLQGGEAADSISLEGMSSGIPSKIWIDHNTIFASLTSCAGAGDASFDGGIDQKKGVKNVTISYNYIHDYQKVSLNGYSDKDTANAAATTTYHHNRYENIKSRLPLQRFGKTHIYNNYYKNVETSGINVRMGGTSLIESNVFETVKNPVTSRDSSSIGYWDLRNNISSGITWDTPDSATVNATNWATTKAFGSTGYSYTVTPAANVKAKVIATAGAGTNLAE</sequence>
<accession>A0ABP9QLF6</accession>
<dbReference type="InterPro" id="IPR045032">
    <property type="entry name" value="PEL"/>
</dbReference>
<dbReference type="PANTHER" id="PTHR31683">
    <property type="entry name" value="PECTATE LYASE 18-RELATED"/>
    <property type="match status" value="1"/>
</dbReference>
<name>A0ABP9QLF6_9RHOO</name>
<dbReference type="Pfam" id="PF00544">
    <property type="entry name" value="Pectate_lyase_4"/>
    <property type="match status" value="1"/>
</dbReference>
<organism evidence="5 6">
    <name type="scientific">Viridibacterium curvum</name>
    <dbReference type="NCBI Taxonomy" id="1101404"/>
    <lineage>
        <taxon>Bacteria</taxon>
        <taxon>Pseudomonadati</taxon>
        <taxon>Pseudomonadota</taxon>
        <taxon>Betaproteobacteria</taxon>
        <taxon>Rhodocyclales</taxon>
        <taxon>Rhodocyclaceae</taxon>
        <taxon>Viridibacterium</taxon>
    </lineage>
</organism>
<dbReference type="GO" id="GO:0016829">
    <property type="term" value="F:lyase activity"/>
    <property type="evidence" value="ECO:0007669"/>
    <property type="project" value="UniProtKB-KW"/>
</dbReference>
<evidence type="ECO:0000256" key="3">
    <source>
        <dbReference type="SAM" id="SignalP"/>
    </source>
</evidence>
<proteinExistence type="inferred from homology"/>
<dbReference type="Gene3D" id="2.160.20.10">
    <property type="entry name" value="Single-stranded right-handed beta-helix, Pectin lyase-like"/>
    <property type="match status" value="1"/>
</dbReference>
<keyword evidence="3" id="KW-0732">Signal</keyword>
<dbReference type="PANTHER" id="PTHR31683:SF18">
    <property type="entry name" value="PECTATE LYASE 21-RELATED"/>
    <property type="match status" value="1"/>
</dbReference>
<comment type="subcellular location">
    <subcellularLocation>
        <location evidence="2">Secreted</location>
    </subcellularLocation>
</comment>
<dbReference type="InterPro" id="IPR011050">
    <property type="entry name" value="Pectin_lyase_fold/virulence"/>
</dbReference>
<dbReference type="SUPFAM" id="SSF51126">
    <property type="entry name" value="Pectin lyase-like"/>
    <property type="match status" value="1"/>
</dbReference>
<gene>
    <name evidence="5" type="ORF">GCM10025770_17050</name>
</gene>
<dbReference type="InterPro" id="IPR012334">
    <property type="entry name" value="Pectin_lyas_fold"/>
</dbReference>
<dbReference type="EMBL" id="BAABLD010000008">
    <property type="protein sequence ID" value="GAA5163979.1"/>
    <property type="molecule type" value="Genomic_DNA"/>
</dbReference>
<protein>
    <submittedName>
        <fullName evidence="5">Pectate lyase</fullName>
    </submittedName>
</protein>
<feature type="chain" id="PRO_5045707862" evidence="3">
    <location>
        <begin position="38"/>
        <end position="363"/>
    </location>
</feature>
<comment type="similarity">
    <text evidence="2">Belongs to the polysaccharide lyase 1 family.</text>
</comment>